<evidence type="ECO:0000313" key="1">
    <source>
        <dbReference type="EMBL" id="CAK5265055.1"/>
    </source>
</evidence>
<name>A0AAD2GYV4_9AGAR</name>
<evidence type="ECO:0000313" key="2">
    <source>
        <dbReference type="Proteomes" id="UP001295794"/>
    </source>
</evidence>
<feature type="non-terminal residue" evidence="1">
    <location>
        <position position="1"/>
    </location>
</feature>
<dbReference type="AlphaFoldDB" id="A0AAD2GYV4"/>
<sequence length="81" mass="8673">AETPAEPVIMKDDEGKEEDVSASVEQAVVCSIGAYVCLILKIEFQEADAPVPEVASTVSCLPPRSFPCPCTDAPIARRKRP</sequence>
<protein>
    <submittedName>
        <fullName evidence="1">Uncharacterized protein</fullName>
    </submittedName>
</protein>
<organism evidence="1 2">
    <name type="scientific">Mycena citricolor</name>
    <dbReference type="NCBI Taxonomy" id="2018698"/>
    <lineage>
        <taxon>Eukaryota</taxon>
        <taxon>Fungi</taxon>
        <taxon>Dikarya</taxon>
        <taxon>Basidiomycota</taxon>
        <taxon>Agaricomycotina</taxon>
        <taxon>Agaricomycetes</taxon>
        <taxon>Agaricomycetidae</taxon>
        <taxon>Agaricales</taxon>
        <taxon>Marasmiineae</taxon>
        <taxon>Mycenaceae</taxon>
        <taxon>Mycena</taxon>
    </lineage>
</organism>
<reference evidence="1" key="1">
    <citation type="submission" date="2023-11" db="EMBL/GenBank/DDBJ databases">
        <authorList>
            <person name="De Vega J J."/>
            <person name="De Vega J J."/>
        </authorList>
    </citation>
    <scope>NUCLEOTIDE SEQUENCE</scope>
</reference>
<dbReference type="EMBL" id="CAVNYO010000081">
    <property type="protein sequence ID" value="CAK5265055.1"/>
    <property type="molecule type" value="Genomic_DNA"/>
</dbReference>
<gene>
    <name evidence="1" type="ORF">MYCIT1_LOCUS5747</name>
</gene>
<accession>A0AAD2GYV4</accession>
<comment type="caution">
    <text evidence="1">The sequence shown here is derived from an EMBL/GenBank/DDBJ whole genome shotgun (WGS) entry which is preliminary data.</text>
</comment>
<proteinExistence type="predicted"/>
<keyword evidence="2" id="KW-1185">Reference proteome</keyword>
<dbReference type="Proteomes" id="UP001295794">
    <property type="component" value="Unassembled WGS sequence"/>
</dbReference>